<organism evidence="1 2">
    <name type="scientific">Amycolatopsis cihanbeyliensis</name>
    <dbReference type="NCBI Taxonomy" id="1128664"/>
    <lineage>
        <taxon>Bacteria</taxon>
        <taxon>Bacillati</taxon>
        <taxon>Actinomycetota</taxon>
        <taxon>Actinomycetes</taxon>
        <taxon>Pseudonocardiales</taxon>
        <taxon>Pseudonocardiaceae</taxon>
        <taxon>Amycolatopsis</taxon>
    </lineage>
</organism>
<sequence length="60" mass="6389">MSAAARQKTCAGCGQPLTVPQRTNVEPLIDGQVRYVAVHWGCTTHPNRAEGARWSVAAAV</sequence>
<comment type="caution">
    <text evidence="1">The sequence shown here is derived from an EMBL/GenBank/DDBJ whole genome shotgun (WGS) entry which is preliminary data.</text>
</comment>
<reference evidence="1 2" key="1">
    <citation type="submission" date="2019-06" db="EMBL/GenBank/DDBJ databases">
        <title>Sequencing the genomes of 1000 actinobacteria strains.</title>
        <authorList>
            <person name="Klenk H.-P."/>
        </authorList>
    </citation>
    <scope>NUCLEOTIDE SEQUENCE [LARGE SCALE GENOMIC DNA]</scope>
    <source>
        <strain evidence="1 2">DSM 45679</strain>
    </source>
</reference>
<keyword evidence="2" id="KW-1185">Reference proteome</keyword>
<evidence type="ECO:0000313" key="2">
    <source>
        <dbReference type="Proteomes" id="UP000320876"/>
    </source>
</evidence>
<gene>
    <name evidence="1" type="ORF">FB471_5775</name>
</gene>
<dbReference type="EMBL" id="VFML01000001">
    <property type="protein sequence ID" value="TQJ05930.1"/>
    <property type="molecule type" value="Genomic_DNA"/>
</dbReference>
<dbReference type="AlphaFoldDB" id="A0A542DS96"/>
<dbReference type="Proteomes" id="UP000320876">
    <property type="component" value="Unassembled WGS sequence"/>
</dbReference>
<proteinExistence type="predicted"/>
<accession>A0A542DS96</accession>
<protein>
    <submittedName>
        <fullName evidence="1">Uncharacterized protein</fullName>
    </submittedName>
</protein>
<dbReference type="OrthoDB" id="3636142at2"/>
<evidence type="ECO:0000313" key="1">
    <source>
        <dbReference type="EMBL" id="TQJ05930.1"/>
    </source>
</evidence>
<name>A0A542DS96_AMYCI</name>